<keyword evidence="4" id="KW-1185">Reference proteome</keyword>
<keyword evidence="2" id="KW-0472">Membrane</keyword>
<reference evidence="3" key="1">
    <citation type="submission" date="2022-01" db="EMBL/GenBank/DDBJ databases">
        <title>Genome Sequence Resource for Two Populations of Ditylenchus destructor, the Migratory Endoparasitic Phytonematode.</title>
        <authorList>
            <person name="Zhang H."/>
            <person name="Lin R."/>
            <person name="Xie B."/>
        </authorList>
    </citation>
    <scope>NUCLEOTIDE SEQUENCE</scope>
    <source>
        <strain evidence="3">BazhouSP</strain>
    </source>
</reference>
<dbReference type="Proteomes" id="UP001201812">
    <property type="component" value="Unassembled WGS sequence"/>
</dbReference>
<dbReference type="AlphaFoldDB" id="A0AAD4MM70"/>
<feature type="compositionally biased region" description="Polar residues" evidence="1">
    <location>
        <begin position="161"/>
        <end position="170"/>
    </location>
</feature>
<gene>
    <name evidence="3" type="ORF">DdX_17414</name>
</gene>
<comment type="caution">
    <text evidence="3">The sequence shown here is derived from an EMBL/GenBank/DDBJ whole genome shotgun (WGS) entry which is preliminary data.</text>
</comment>
<protein>
    <submittedName>
        <fullName evidence="3">Uncharacterized protein</fullName>
    </submittedName>
</protein>
<keyword evidence="2" id="KW-0812">Transmembrane</keyword>
<evidence type="ECO:0000256" key="2">
    <source>
        <dbReference type="SAM" id="Phobius"/>
    </source>
</evidence>
<feature type="compositionally biased region" description="Pro residues" evidence="1">
    <location>
        <begin position="148"/>
        <end position="157"/>
    </location>
</feature>
<proteinExistence type="predicted"/>
<sequence length="202" mass="22854">MCFICIGVGCVQNHVKTDNSVWIFVVILCLGTVITVSVLLYCLVNKKLCCCFKFLNCCCFKSRKRKRETNIVMNHYLGSAPQAPLIQPTDRSIHSDALAIPPKCPPKYLTQYPNSCADEDDMESGRWQPSYARENFRIHTNPLSNRPKYPPMIPPKPRASSKASGYSSENEQLDAGHPQLALGQQNFRPYRAKTFQSDSEFD</sequence>
<name>A0AAD4MM70_9BILA</name>
<evidence type="ECO:0000256" key="1">
    <source>
        <dbReference type="SAM" id="MobiDB-lite"/>
    </source>
</evidence>
<feature type="transmembrane region" description="Helical" evidence="2">
    <location>
        <begin position="21"/>
        <end position="44"/>
    </location>
</feature>
<keyword evidence="2" id="KW-1133">Transmembrane helix</keyword>
<accession>A0AAD4MM70</accession>
<organism evidence="3 4">
    <name type="scientific">Ditylenchus destructor</name>
    <dbReference type="NCBI Taxonomy" id="166010"/>
    <lineage>
        <taxon>Eukaryota</taxon>
        <taxon>Metazoa</taxon>
        <taxon>Ecdysozoa</taxon>
        <taxon>Nematoda</taxon>
        <taxon>Chromadorea</taxon>
        <taxon>Rhabditida</taxon>
        <taxon>Tylenchina</taxon>
        <taxon>Tylenchomorpha</taxon>
        <taxon>Sphaerularioidea</taxon>
        <taxon>Anguinidae</taxon>
        <taxon>Anguininae</taxon>
        <taxon>Ditylenchus</taxon>
    </lineage>
</organism>
<dbReference type="EMBL" id="JAKKPZ010000185">
    <property type="protein sequence ID" value="KAI1699285.1"/>
    <property type="molecule type" value="Genomic_DNA"/>
</dbReference>
<evidence type="ECO:0000313" key="3">
    <source>
        <dbReference type="EMBL" id="KAI1699285.1"/>
    </source>
</evidence>
<feature type="region of interest" description="Disordered" evidence="1">
    <location>
        <begin position="138"/>
        <end position="202"/>
    </location>
</feature>
<evidence type="ECO:0000313" key="4">
    <source>
        <dbReference type="Proteomes" id="UP001201812"/>
    </source>
</evidence>